<reference evidence="2 3" key="1">
    <citation type="submission" date="2018-01" db="EMBL/GenBank/DDBJ databases">
        <title>Draft genome sequence of Jiangella sp. GTF31.</title>
        <authorList>
            <person name="Sahin N."/>
            <person name="Ay H."/>
            <person name="Saygin H."/>
        </authorList>
    </citation>
    <scope>NUCLEOTIDE SEQUENCE [LARGE SCALE GENOMIC DNA]</scope>
    <source>
        <strain evidence="2 3">GTF31</strain>
    </source>
</reference>
<feature type="compositionally biased region" description="Basic and acidic residues" evidence="1">
    <location>
        <begin position="624"/>
        <end position="642"/>
    </location>
</feature>
<gene>
    <name evidence="2" type="ORF">C1I92_08780</name>
</gene>
<proteinExistence type="predicted"/>
<evidence type="ECO:0000313" key="2">
    <source>
        <dbReference type="EMBL" id="PZF84314.1"/>
    </source>
</evidence>
<dbReference type="Proteomes" id="UP000248764">
    <property type="component" value="Unassembled WGS sequence"/>
</dbReference>
<feature type="region of interest" description="Disordered" evidence="1">
    <location>
        <begin position="534"/>
        <end position="755"/>
    </location>
</feature>
<dbReference type="InterPro" id="IPR021424">
    <property type="entry name" value="PorA"/>
</dbReference>
<feature type="compositionally biased region" description="Low complexity" evidence="1">
    <location>
        <begin position="644"/>
        <end position="658"/>
    </location>
</feature>
<dbReference type="RefSeq" id="WP_111254293.1">
    <property type="nucleotide sequence ID" value="NZ_POTW01000016.1"/>
</dbReference>
<organism evidence="2 3">
    <name type="scientific">Jiangella anatolica</name>
    <dbReference type="NCBI Taxonomy" id="2670374"/>
    <lineage>
        <taxon>Bacteria</taxon>
        <taxon>Bacillati</taxon>
        <taxon>Actinomycetota</taxon>
        <taxon>Actinomycetes</taxon>
        <taxon>Jiangellales</taxon>
        <taxon>Jiangellaceae</taxon>
        <taxon>Jiangella</taxon>
    </lineage>
</organism>
<feature type="region of interest" description="Disordered" evidence="1">
    <location>
        <begin position="420"/>
        <end position="516"/>
    </location>
</feature>
<dbReference type="Pfam" id="PF11271">
    <property type="entry name" value="PorA"/>
    <property type="match status" value="1"/>
</dbReference>
<evidence type="ECO:0008006" key="4">
    <source>
        <dbReference type="Google" id="ProtNLM"/>
    </source>
</evidence>
<feature type="compositionally biased region" description="Acidic residues" evidence="1">
    <location>
        <begin position="737"/>
        <end position="746"/>
    </location>
</feature>
<feature type="compositionally biased region" description="Low complexity" evidence="1">
    <location>
        <begin position="427"/>
        <end position="473"/>
    </location>
</feature>
<feature type="compositionally biased region" description="Low complexity" evidence="1">
    <location>
        <begin position="497"/>
        <end position="516"/>
    </location>
</feature>
<protein>
    <recommendedName>
        <fullName evidence="4">DUF3068 domain-containing protein</fullName>
    </recommendedName>
</protein>
<name>A0A2W2BV93_9ACTN</name>
<keyword evidence="3" id="KW-1185">Reference proteome</keyword>
<comment type="caution">
    <text evidence="2">The sequence shown here is derived from an EMBL/GenBank/DDBJ whole genome shotgun (WGS) entry which is preliminary data.</text>
</comment>
<dbReference type="EMBL" id="POTW01000016">
    <property type="protein sequence ID" value="PZF84314.1"/>
    <property type="molecule type" value="Genomic_DNA"/>
</dbReference>
<evidence type="ECO:0000313" key="3">
    <source>
        <dbReference type="Proteomes" id="UP000248764"/>
    </source>
</evidence>
<evidence type="ECO:0000256" key="1">
    <source>
        <dbReference type="SAM" id="MobiDB-lite"/>
    </source>
</evidence>
<accession>A0A2W2BV93</accession>
<feature type="compositionally biased region" description="Basic and acidic residues" evidence="1">
    <location>
        <begin position="557"/>
        <end position="566"/>
    </location>
</feature>
<sequence length="755" mass="79620">MRRSIGLVLVGLGVLMLVLAPLSRWYAYPRLAVVPNDVAERVSTGAGVTVLDLGAVVRQDAEVERVTDVRTVRRIIPDQGDSTDDTAVWDTSVTTFDEQGAGATPEENVLSYFEERVAFDRRGGDAVDGFDQYYTPTGERADRVEVDHEGYYFKLPFGTEQRSYPFWDSTIQETRPMEFQSETTLEGLPVYVFEQVIEPTPVSALEIPGALFGQPGSIVADRMYSNTRTIWVEPRTGAIIKGEEQQDSYLDFEGTRGPTIVQGTIEYTRDQVSANVDEFSSTADRLALVRDTIPVAAAAGGLVFVVFGLLLARRGAYTGKRRAPLPDDDLGPGGPGGSGVFARTEEEPVRPRAVTPVPYVAPTVSAAADLRGSRYDTPVDDAAAAPYAEAPRPHTETVRPARVTRAARIDAARADQAARADEAVWSAEGAPAPTAHAPAGAAVWADDSVSDRAAQAAADGAGWADDASSAGPAEELGWADDAGLDQVTRTGHGSPDAHGSPAAHASPAASPASAEGAGWVEDAGWAEDARWADTAAADRTTHAARASSAAESLAETPGERPLEERTAQPLPRRLPQSSAVRPPVGRAQLQAQPGHSLLSQSPPDQPPSPATGDPSTGPAQLDLARLEKARAELARFAQEHPDLAGAGRTEAGRAEPGGIEPGGTEPGRTEAAGPEEAEPSRPEPLTGEAGTAGTASEPAAESTGPASPRPQHAAPESDTSRPATPTQGRRRVRDDDGLFDEFDEDGQSAGSLHRY</sequence>
<feature type="compositionally biased region" description="Low complexity" evidence="1">
    <location>
        <begin position="534"/>
        <end position="555"/>
    </location>
</feature>
<feature type="region of interest" description="Disordered" evidence="1">
    <location>
        <begin position="321"/>
        <end position="351"/>
    </location>
</feature>
<dbReference type="AlphaFoldDB" id="A0A2W2BV93"/>